<accession>W4LPI2</accession>
<reference evidence="1 2" key="1">
    <citation type="journal article" date="2014" name="Nature">
        <title>An environmental bacterial taxon with a large and distinct metabolic repertoire.</title>
        <authorList>
            <person name="Wilson M.C."/>
            <person name="Mori T."/>
            <person name="Ruckert C."/>
            <person name="Uria A.R."/>
            <person name="Helf M.J."/>
            <person name="Takada K."/>
            <person name="Gernert C."/>
            <person name="Steffens U.A."/>
            <person name="Heycke N."/>
            <person name="Schmitt S."/>
            <person name="Rinke C."/>
            <person name="Helfrich E.J."/>
            <person name="Brachmann A.O."/>
            <person name="Gurgui C."/>
            <person name="Wakimoto T."/>
            <person name="Kracht M."/>
            <person name="Crusemann M."/>
            <person name="Hentschel U."/>
            <person name="Abe I."/>
            <person name="Matsunaga S."/>
            <person name="Kalinowski J."/>
            <person name="Takeyama H."/>
            <person name="Piel J."/>
        </authorList>
    </citation>
    <scope>NUCLEOTIDE SEQUENCE [LARGE SCALE GENOMIC DNA]</scope>
    <source>
        <strain evidence="2">TSY1</strain>
    </source>
</reference>
<keyword evidence="2" id="KW-1185">Reference proteome</keyword>
<gene>
    <name evidence="1" type="ORF">ETSY1_13340</name>
</gene>
<dbReference type="EMBL" id="AZHW01000397">
    <property type="protein sequence ID" value="ETW99857.1"/>
    <property type="molecule type" value="Genomic_DNA"/>
</dbReference>
<comment type="caution">
    <text evidence="1">The sequence shown here is derived from an EMBL/GenBank/DDBJ whole genome shotgun (WGS) entry which is preliminary data.</text>
</comment>
<proteinExistence type="predicted"/>
<protein>
    <submittedName>
        <fullName evidence="1">Uncharacterized protein</fullName>
    </submittedName>
</protein>
<name>W4LPI2_ENTF1</name>
<evidence type="ECO:0000313" key="1">
    <source>
        <dbReference type="EMBL" id="ETW99857.1"/>
    </source>
</evidence>
<dbReference type="AlphaFoldDB" id="W4LPI2"/>
<organism evidence="1 2">
    <name type="scientific">Entotheonella factor</name>
    <dbReference type="NCBI Taxonomy" id="1429438"/>
    <lineage>
        <taxon>Bacteria</taxon>
        <taxon>Pseudomonadati</taxon>
        <taxon>Nitrospinota/Tectimicrobiota group</taxon>
        <taxon>Candidatus Tectimicrobiota</taxon>
        <taxon>Candidatus Entotheonellia</taxon>
        <taxon>Candidatus Entotheonellales</taxon>
        <taxon>Candidatus Entotheonellaceae</taxon>
        <taxon>Candidatus Entotheonella</taxon>
    </lineage>
</organism>
<dbReference type="HOGENOM" id="CLU_161390_0_0_7"/>
<dbReference type="Proteomes" id="UP000019141">
    <property type="component" value="Unassembled WGS sequence"/>
</dbReference>
<sequence length="119" mass="13462">MRIEKGMMVALGYGKYFRSDHIVGLEPIEDGRGSGQRTRVYLEQHASPIVASRSEGTILRDLVNTPKEVTQAQEQQQLLCDILDTLGDINPMLRSIIRDQGQWDIDKLEARLRAVLQEA</sequence>
<evidence type="ECO:0000313" key="2">
    <source>
        <dbReference type="Proteomes" id="UP000019141"/>
    </source>
</evidence>